<evidence type="ECO:0000256" key="1">
    <source>
        <dbReference type="SAM" id="MobiDB-lite"/>
    </source>
</evidence>
<dbReference type="Gene3D" id="2.50.20.20">
    <property type="match status" value="1"/>
</dbReference>
<evidence type="ECO:0008006" key="5">
    <source>
        <dbReference type="Google" id="ProtNLM"/>
    </source>
</evidence>
<evidence type="ECO:0000256" key="2">
    <source>
        <dbReference type="SAM" id="SignalP"/>
    </source>
</evidence>
<proteinExistence type="predicted"/>
<accession>A0ABX1ATV9</accession>
<dbReference type="PROSITE" id="PS51257">
    <property type="entry name" value="PROKAR_LIPOPROTEIN"/>
    <property type="match status" value="1"/>
</dbReference>
<dbReference type="Proteomes" id="UP000746503">
    <property type="component" value="Unassembled WGS sequence"/>
</dbReference>
<protein>
    <recommendedName>
        <fullName evidence="5">LppX_LprAFG lipoprotein</fullName>
    </recommendedName>
</protein>
<evidence type="ECO:0000313" key="3">
    <source>
        <dbReference type="EMBL" id="NJP69161.1"/>
    </source>
</evidence>
<reference evidence="3 4" key="1">
    <citation type="submission" date="2020-03" db="EMBL/GenBank/DDBJ databases">
        <title>Draft genome of Streptomyces sp. ventii, isolated from the Axial Seamount in the Pacific Ocean, and resequencing of the two type strains Streptomyces lonarensis strain NCL 716 and Streptomyces bohaiensis strain 11A07.</title>
        <authorList>
            <person name="Loughran R.M."/>
            <person name="Pfannmuller K.M."/>
            <person name="Wasson B.J."/>
            <person name="Deadmond M.C."/>
            <person name="Paddock B.E."/>
            <person name="Koyack M.J."/>
            <person name="Gallegos D.A."/>
            <person name="Mitchell E.A."/>
            <person name="Ushijima B."/>
            <person name="Saw J.H."/>
            <person name="Mcphail K.L."/>
            <person name="Videau P."/>
        </authorList>
    </citation>
    <scope>NUCLEOTIDE SEQUENCE [LARGE SCALE GENOMIC DNA]</scope>
    <source>
        <strain evidence="4">5675061</strain>
    </source>
</reference>
<keyword evidence="2" id="KW-0732">Signal</keyword>
<name>A0ABX1ATV9_9ACTN</name>
<dbReference type="EMBL" id="JAAVJB010000387">
    <property type="protein sequence ID" value="NJP69161.1"/>
    <property type="molecule type" value="Genomic_DNA"/>
</dbReference>
<evidence type="ECO:0000313" key="4">
    <source>
        <dbReference type="Proteomes" id="UP000746503"/>
    </source>
</evidence>
<keyword evidence="4" id="KW-1185">Reference proteome</keyword>
<comment type="caution">
    <text evidence="3">The sequence shown here is derived from an EMBL/GenBank/DDBJ whole genome shotgun (WGS) entry which is preliminary data.</text>
</comment>
<gene>
    <name evidence="3" type="ORF">HCJ92_23475</name>
</gene>
<dbReference type="InterPro" id="IPR029046">
    <property type="entry name" value="LolA/LolB/LppX"/>
</dbReference>
<dbReference type="RefSeq" id="WP_167935622.1">
    <property type="nucleotide sequence ID" value="NZ_JAAVJB010000387.1"/>
</dbReference>
<organism evidence="3 4">
    <name type="scientific">Streptomyces spiramenti</name>
    <dbReference type="NCBI Taxonomy" id="2720606"/>
    <lineage>
        <taxon>Bacteria</taxon>
        <taxon>Bacillati</taxon>
        <taxon>Actinomycetota</taxon>
        <taxon>Actinomycetes</taxon>
        <taxon>Kitasatosporales</taxon>
        <taxon>Streptomycetaceae</taxon>
        <taxon>Streptomyces</taxon>
    </lineage>
</organism>
<feature type="signal peptide" evidence="2">
    <location>
        <begin position="1"/>
        <end position="21"/>
    </location>
</feature>
<feature type="region of interest" description="Disordered" evidence="1">
    <location>
        <begin position="19"/>
        <end position="43"/>
    </location>
</feature>
<dbReference type="SUPFAM" id="SSF89392">
    <property type="entry name" value="Prokaryotic lipoproteins and lipoprotein localization factors"/>
    <property type="match status" value="1"/>
</dbReference>
<sequence length="308" mass="32081">MRKAITAALAAGVLVSTAACGSDDSSSDSDAKGEENAEGQGGGGLMAALRASQEKSAEAGTVAITSTTSIEMPAQDMSMSFELSGVTGWDPLAMDVTVDMSDFFAMIAEVAGTDAAEAPDGVYQTLLVDNVMYMGGEMVEAQHGEGKWSKIDLNAVDADDPSLGQAAEQIKNAEQMTRTPSQQVAVLLESGDVEHVGSEDLDGRSTEKYEGSLTAEDLLALGGDADDLTEEHVANLLASLEQMGAESFQFTVWVGEDDLPARVDQQMVLTEGSFTVSTVYEEYGVELNVEAPAEADVVDLAEGAGAGR</sequence>
<feature type="chain" id="PRO_5047386372" description="LppX_LprAFG lipoprotein" evidence="2">
    <location>
        <begin position="22"/>
        <end position="308"/>
    </location>
</feature>